<accession>A0A9P8P8Q9</accession>
<protein>
    <submittedName>
        <fullName evidence="1">Uncharacterized protein</fullName>
    </submittedName>
</protein>
<dbReference type="EMBL" id="JAEUBD010001062">
    <property type="protein sequence ID" value="KAH3667648.1"/>
    <property type="molecule type" value="Genomic_DNA"/>
</dbReference>
<sequence length="87" mass="9812">MIPPEALAHLMRSKICCVRLDISSAPLKSSPVRLLRFILPLLISLFILDLISWLSDSSNCSIVHKAMCSNVELPEFRKSEMKLEMPS</sequence>
<name>A0A9P8P8Q9_9ASCO</name>
<organism evidence="1 2">
    <name type="scientific">Ogataea polymorpha</name>
    <dbReference type="NCBI Taxonomy" id="460523"/>
    <lineage>
        <taxon>Eukaryota</taxon>
        <taxon>Fungi</taxon>
        <taxon>Dikarya</taxon>
        <taxon>Ascomycota</taxon>
        <taxon>Saccharomycotina</taxon>
        <taxon>Pichiomycetes</taxon>
        <taxon>Pichiales</taxon>
        <taxon>Pichiaceae</taxon>
        <taxon>Ogataea</taxon>
    </lineage>
</organism>
<reference evidence="1" key="1">
    <citation type="journal article" date="2021" name="Open Biol.">
        <title>Shared evolutionary footprints suggest mitochondrial oxidative damage underlies multiple complex I losses in fungi.</title>
        <authorList>
            <person name="Schikora-Tamarit M.A."/>
            <person name="Marcet-Houben M."/>
            <person name="Nosek J."/>
            <person name="Gabaldon T."/>
        </authorList>
    </citation>
    <scope>NUCLEOTIDE SEQUENCE</scope>
    <source>
        <strain evidence="1">NCAIM Y.01608</strain>
    </source>
</reference>
<evidence type="ECO:0000313" key="2">
    <source>
        <dbReference type="Proteomes" id="UP000788993"/>
    </source>
</evidence>
<keyword evidence="2" id="KW-1185">Reference proteome</keyword>
<comment type="caution">
    <text evidence="1">The sequence shown here is derived from an EMBL/GenBank/DDBJ whole genome shotgun (WGS) entry which is preliminary data.</text>
</comment>
<reference evidence="1" key="2">
    <citation type="submission" date="2021-01" db="EMBL/GenBank/DDBJ databases">
        <authorList>
            <person name="Schikora-Tamarit M.A."/>
        </authorList>
    </citation>
    <scope>NUCLEOTIDE SEQUENCE</scope>
    <source>
        <strain evidence="1">NCAIM Y.01608</strain>
    </source>
</reference>
<gene>
    <name evidence="1" type="ORF">OGATHE_003171</name>
</gene>
<evidence type="ECO:0000313" key="1">
    <source>
        <dbReference type="EMBL" id="KAH3667648.1"/>
    </source>
</evidence>
<dbReference type="AlphaFoldDB" id="A0A9P8P8Q9"/>
<dbReference type="Proteomes" id="UP000788993">
    <property type="component" value="Unassembled WGS sequence"/>
</dbReference>
<proteinExistence type="predicted"/>